<keyword evidence="1 8" id="KW-0963">Cytoplasm</keyword>
<proteinExistence type="inferred from homology"/>
<evidence type="ECO:0000313" key="12">
    <source>
        <dbReference type="EMBL" id="MEK9500549.1"/>
    </source>
</evidence>
<evidence type="ECO:0000259" key="11">
    <source>
        <dbReference type="Pfam" id="PF10458"/>
    </source>
</evidence>
<feature type="coiled-coil region" evidence="8">
    <location>
        <begin position="849"/>
        <end position="918"/>
    </location>
</feature>
<dbReference type="PROSITE" id="PS00178">
    <property type="entry name" value="AA_TRNA_LIGASE_I"/>
    <property type="match status" value="1"/>
</dbReference>
<evidence type="ECO:0000259" key="9">
    <source>
        <dbReference type="Pfam" id="PF00133"/>
    </source>
</evidence>
<dbReference type="PANTHER" id="PTHR11946:SF93">
    <property type="entry name" value="VALINE--TRNA LIGASE, CHLOROPLASTIC_MITOCHONDRIAL 2"/>
    <property type="match status" value="1"/>
</dbReference>
<feature type="short sequence motif" description="'KMSKS' region" evidence="8">
    <location>
        <begin position="551"/>
        <end position="555"/>
    </location>
</feature>
<name>A0ABU9E746_9BACT</name>
<comment type="subunit">
    <text evidence="8">Monomer.</text>
</comment>
<dbReference type="InterPro" id="IPR037118">
    <property type="entry name" value="Val-tRNA_synth_C_sf"/>
</dbReference>
<dbReference type="CDD" id="cd00817">
    <property type="entry name" value="ValRS_core"/>
    <property type="match status" value="1"/>
</dbReference>
<dbReference type="SUPFAM" id="SSF52374">
    <property type="entry name" value="Nucleotidylyl transferase"/>
    <property type="match status" value="1"/>
</dbReference>
<dbReference type="InterPro" id="IPR014729">
    <property type="entry name" value="Rossmann-like_a/b/a_fold"/>
</dbReference>
<dbReference type="RefSeq" id="WP_405286485.1">
    <property type="nucleotide sequence ID" value="NZ_JBBHLI010000002.1"/>
</dbReference>
<keyword evidence="5 8" id="KW-0648">Protein biosynthesis</keyword>
<dbReference type="InterPro" id="IPR009080">
    <property type="entry name" value="tRNAsynth_Ia_anticodon-bd"/>
</dbReference>
<feature type="binding site" evidence="8">
    <location>
        <position position="554"/>
    </location>
    <ligand>
        <name>ATP</name>
        <dbReference type="ChEBI" id="CHEBI:30616"/>
    </ligand>
</feature>
<keyword evidence="6 8" id="KW-0030">Aminoacyl-tRNA synthetase</keyword>
<dbReference type="InterPro" id="IPR033705">
    <property type="entry name" value="Anticodon_Ia_Val"/>
</dbReference>
<dbReference type="PRINTS" id="PR00986">
    <property type="entry name" value="TRNASYNTHVAL"/>
</dbReference>
<dbReference type="SUPFAM" id="SSF46589">
    <property type="entry name" value="tRNA-binding arm"/>
    <property type="match status" value="1"/>
</dbReference>
<comment type="domain">
    <text evidence="8">The C-terminal coiled-coil domain is crucial for aminoacylation activity.</text>
</comment>
<organism evidence="12 13">
    <name type="scientific">Gaopeijia maritima</name>
    <dbReference type="NCBI Taxonomy" id="3119007"/>
    <lineage>
        <taxon>Bacteria</taxon>
        <taxon>Pseudomonadati</taxon>
        <taxon>Gemmatimonadota</taxon>
        <taxon>Longimicrobiia</taxon>
        <taxon>Gaopeijiales</taxon>
        <taxon>Gaopeijiaceae</taxon>
        <taxon>Gaopeijia</taxon>
    </lineage>
</organism>
<comment type="domain">
    <text evidence="8">ValRS has two distinct active sites: one for aminoacylation and one for editing. The misactivated threonine is translocated from the active site to the editing site.</text>
</comment>
<evidence type="ECO:0000256" key="7">
    <source>
        <dbReference type="ARBA" id="ARBA00047552"/>
    </source>
</evidence>
<feature type="domain" description="Aminoacyl-tRNA synthetase class Ia" evidence="9">
    <location>
        <begin position="18"/>
        <end position="590"/>
    </location>
</feature>
<reference evidence="12 13" key="1">
    <citation type="submission" date="2024-02" db="EMBL/GenBank/DDBJ databases">
        <title>A novel Gemmatimonadota bacterium.</title>
        <authorList>
            <person name="Du Z.-J."/>
            <person name="Ye Y.-Q."/>
        </authorList>
    </citation>
    <scope>NUCLEOTIDE SEQUENCE [LARGE SCALE GENOMIC DNA]</scope>
    <source>
        <strain evidence="12 13">DH-20</strain>
    </source>
</reference>
<accession>A0ABU9E746</accession>
<keyword evidence="3 8" id="KW-0547">Nucleotide-binding</keyword>
<comment type="function">
    <text evidence="8">Catalyzes the attachment of valine to tRNA(Val). As ValRS can inadvertently accommodate and process structurally similar amino acids such as threonine, to avoid such errors, it has a 'posttransfer' editing activity that hydrolyzes mischarged Thr-tRNA(Val) in a tRNA-dependent manner.</text>
</comment>
<dbReference type="CDD" id="cd07962">
    <property type="entry name" value="Anticodon_Ia_Val"/>
    <property type="match status" value="1"/>
</dbReference>
<evidence type="ECO:0000256" key="2">
    <source>
        <dbReference type="ARBA" id="ARBA00022598"/>
    </source>
</evidence>
<dbReference type="Gene3D" id="1.10.287.380">
    <property type="entry name" value="Valyl-tRNA synthetase, C-terminal domain"/>
    <property type="match status" value="1"/>
</dbReference>
<dbReference type="NCBIfam" id="TIGR00422">
    <property type="entry name" value="valS"/>
    <property type="match status" value="1"/>
</dbReference>
<evidence type="ECO:0000313" key="13">
    <source>
        <dbReference type="Proteomes" id="UP001484239"/>
    </source>
</evidence>
<protein>
    <recommendedName>
        <fullName evidence="8">Valine--tRNA ligase</fullName>
        <ecNumber evidence="8">6.1.1.9</ecNumber>
    </recommendedName>
    <alternativeName>
        <fullName evidence="8">Valyl-tRNA synthetase</fullName>
        <shortName evidence="8">ValRS</shortName>
    </alternativeName>
</protein>
<evidence type="ECO:0000256" key="5">
    <source>
        <dbReference type="ARBA" id="ARBA00022917"/>
    </source>
</evidence>
<dbReference type="Pfam" id="PF10458">
    <property type="entry name" value="Val_tRNA-synt_C"/>
    <property type="match status" value="1"/>
</dbReference>
<dbReference type="EMBL" id="JBBHLI010000002">
    <property type="protein sequence ID" value="MEK9500549.1"/>
    <property type="molecule type" value="Genomic_DNA"/>
</dbReference>
<dbReference type="InterPro" id="IPR001412">
    <property type="entry name" value="aa-tRNA-synth_I_CS"/>
</dbReference>
<keyword evidence="13" id="KW-1185">Reference proteome</keyword>
<feature type="domain" description="Methionyl/Valyl/Leucyl/Isoleucyl-tRNA synthetase anticodon-binding" evidence="10">
    <location>
        <begin position="639"/>
        <end position="789"/>
    </location>
</feature>
<comment type="catalytic activity">
    <reaction evidence="7 8">
        <text>tRNA(Val) + L-valine + ATP = L-valyl-tRNA(Val) + AMP + diphosphate</text>
        <dbReference type="Rhea" id="RHEA:10704"/>
        <dbReference type="Rhea" id="RHEA-COMP:9672"/>
        <dbReference type="Rhea" id="RHEA-COMP:9708"/>
        <dbReference type="ChEBI" id="CHEBI:30616"/>
        <dbReference type="ChEBI" id="CHEBI:33019"/>
        <dbReference type="ChEBI" id="CHEBI:57762"/>
        <dbReference type="ChEBI" id="CHEBI:78442"/>
        <dbReference type="ChEBI" id="CHEBI:78537"/>
        <dbReference type="ChEBI" id="CHEBI:456215"/>
        <dbReference type="EC" id="6.1.1.9"/>
    </reaction>
</comment>
<comment type="caution">
    <text evidence="12">The sequence shown here is derived from an EMBL/GenBank/DDBJ whole genome shotgun (WGS) entry which is preliminary data.</text>
</comment>
<dbReference type="Gene3D" id="1.10.730.10">
    <property type="entry name" value="Isoleucyl-tRNA Synthetase, Domain 1"/>
    <property type="match status" value="1"/>
</dbReference>
<comment type="subcellular location">
    <subcellularLocation>
        <location evidence="8">Cytoplasm</location>
    </subcellularLocation>
</comment>
<gene>
    <name evidence="8" type="primary">valS</name>
    <name evidence="12" type="ORF">WI372_06140</name>
</gene>
<evidence type="ECO:0000256" key="1">
    <source>
        <dbReference type="ARBA" id="ARBA00022490"/>
    </source>
</evidence>
<keyword evidence="4 8" id="KW-0067">ATP-binding</keyword>
<sequence length="919" mass="103250">MSQELAPRFDPSAIEGPLYRRWSENGHFHVDAAETLESGREPYVIVIPPPNVTAVLHMGHGLNNSIQDVLIRFRRMQGRASEWLPGTDHAGIATQNVVERLLAREGITRDDLGREAFVERVWDFVNETGSTILEQLKAIGSSCDWERTAFTLDPNLSAAVREVFVRLYEKDLIYRGEYIINWCPRCLTALSNEEAEGTESEGRLWHLRYPLPESAWGAAETARDAGAEALGRFESGGWYLTVSTTRPETMLGDQGVAVNPNDERYRALVGAEVELPLTGRTIPIVADAFVDPEFGTGMVKVTPAHDPNDFEIARRTDLPLLNIFTDAAVVNDEAPEAFRGMDRFDARKAVLAALSAEGLLAGEDAHTHSVPRCYRCDTVVEPRLSLQWFVRMAPLAEPALEASRDGTITFTPPRWKKVYEHWMENIRDWCISRQLWWGHRIPVWYCDACDGVHVLREAPGECPDCGGEVRQDPDVLDTWFSSWLWPMSPFGWPDETPDLKAFYPGHTLVTAPEILFFWVARMIMAGYEFMGEPPFREVFLHGTVRDAQGRKMSKSLGNGIDPMEVVDRFGADAMRFTIISQCAIGTDIHLDHEDIEAAFANGRNFANKVWNVGRFTLMSVGDAPVRPLAAVRGALEPADRWILSRLEATVARVTDDMERFRLHEVADTLYHFFWGDLADWYLELVKNRIRGEEGDDSREAARSTLVTVLDGVMRLLHPLIPFVTTALWDRLPWPEGEARPEELMVAAWPTAERGWSDPAAEASIADLQEFLTAVRSLRKEYGVGEGEGITVHVDEGDSGLRATLGDQMGPLERMGRVTELRWAPAPEGAIGAHAVLRSGADLFLPLEGVVDLEKERQRLRDEIQRIEGRRASTRKKLDNANFVDRAPAEVVEKERDKLRTATEQLAGLREKLDLLEGRA</sequence>
<evidence type="ECO:0000256" key="3">
    <source>
        <dbReference type="ARBA" id="ARBA00022741"/>
    </source>
</evidence>
<dbReference type="Gene3D" id="3.40.50.620">
    <property type="entry name" value="HUPs"/>
    <property type="match status" value="2"/>
</dbReference>
<comment type="similarity">
    <text evidence="8">Belongs to the class-I aminoacyl-tRNA synthetase family. ValS type 1 subfamily.</text>
</comment>
<dbReference type="InterPro" id="IPR019499">
    <property type="entry name" value="Val-tRNA_synth_tRNA-bd"/>
</dbReference>
<dbReference type="PANTHER" id="PTHR11946">
    <property type="entry name" value="VALYL-TRNA SYNTHETASES"/>
    <property type="match status" value="1"/>
</dbReference>
<evidence type="ECO:0000256" key="4">
    <source>
        <dbReference type="ARBA" id="ARBA00022840"/>
    </source>
</evidence>
<evidence type="ECO:0000259" key="10">
    <source>
        <dbReference type="Pfam" id="PF08264"/>
    </source>
</evidence>
<dbReference type="InterPro" id="IPR002303">
    <property type="entry name" value="Valyl-tRNA_ligase"/>
</dbReference>
<dbReference type="EC" id="6.1.1.9" evidence="8"/>
<dbReference type="Pfam" id="PF00133">
    <property type="entry name" value="tRNA-synt_1"/>
    <property type="match status" value="1"/>
</dbReference>
<dbReference type="Gene3D" id="3.90.740.10">
    <property type="entry name" value="Valyl/Leucyl/Isoleucyl-tRNA synthetase, editing domain"/>
    <property type="match status" value="1"/>
</dbReference>
<dbReference type="InterPro" id="IPR013155">
    <property type="entry name" value="M/V/L/I-tRNA-synth_anticd-bd"/>
</dbReference>
<dbReference type="HAMAP" id="MF_02004">
    <property type="entry name" value="Val_tRNA_synth_type1"/>
    <property type="match status" value="1"/>
</dbReference>
<dbReference type="GO" id="GO:0004832">
    <property type="term" value="F:valine-tRNA ligase activity"/>
    <property type="evidence" value="ECO:0007669"/>
    <property type="project" value="UniProtKB-EC"/>
</dbReference>
<dbReference type="SUPFAM" id="SSF50677">
    <property type="entry name" value="ValRS/IleRS/LeuRS editing domain"/>
    <property type="match status" value="1"/>
</dbReference>
<dbReference type="InterPro" id="IPR002300">
    <property type="entry name" value="aa-tRNA-synth_Ia"/>
</dbReference>
<dbReference type="InterPro" id="IPR009008">
    <property type="entry name" value="Val/Leu/Ile-tRNA-synth_edit"/>
</dbReference>
<dbReference type="SUPFAM" id="SSF47323">
    <property type="entry name" value="Anticodon-binding domain of a subclass of class I aminoacyl-tRNA synthetases"/>
    <property type="match status" value="1"/>
</dbReference>
<dbReference type="InterPro" id="IPR010978">
    <property type="entry name" value="tRNA-bd_arm"/>
</dbReference>
<dbReference type="NCBIfam" id="NF004349">
    <property type="entry name" value="PRK05729.1"/>
    <property type="match status" value="1"/>
</dbReference>
<evidence type="ECO:0000256" key="8">
    <source>
        <dbReference type="HAMAP-Rule" id="MF_02004"/>
    </source>
</evidence>
<keyword evidence="2 8" id="KW-0436">Ligase</keyword>
<evidence type="ECO:0000256" key="6">
    <source>
        <dbReference type="ARBA" id="ARBA00023146"/>
    </source>
</evidence>
<keyword evidence="8" id="KW-0175">Coiled coil</keyword>
<comment type="caution">
    <text evidence="8">Lacks conserved residue(s) required for the propagation of feature annotation.</text>
</comment>
<dbReference type="Proteomes" id="UP001484239">
    <property type="component" value="Unassembled WGS sequence"/>
</dbReference>
<dbReference type="Pfam" id="PF08264">
    <property type="entry name" value="Anticodon_1"/>
    <property type="match status" value="1"/>
</dbReference>
<feature type="domain" description="Valyl-tRNA synthetase tRNA-binding arm" evidence="11">
    <location>
        <begin position="851"/>
        <end position="915"/>
    </location>
</feature>